<protein>
    <submittedName>
        <fullName evidence="1">Uncharacterized protein</fullName>
    </submittedName>
</protein>
<dbReference type="OrthoDB" id="3160714at2759"/>
<sequence>MTISDNSSVPNQTPGTGKLPIVVVLLFADTTSYLSLGKCLLLAFFNTTQPRTRPSEQQPIFLGKVRSVARVFSSRRTHVLLLAYSMARIVAGYTIEHEELVKLLETAGWGPGPGEPEFSPKDAMMAFISWRYAQPKPEDTAKQLPLPRPQYWFDKDEKLILAFMTRYSAEKDNWKTLRFREMPIDIEIRNMFIAYTGNVLDPQKMHFWSTPETYLHLPLATRLILE</sequence>
<proteinExistence type="predicted"/>
<evidence type="ECO:0000313" key="1">
    <source>
        <dbReference type="EMBL" id="TFY77392.1"/>
    </source>
</evidence>
<keyword evidence="2" id="KW-1185">Reference proteome</keyword>
<dbReference type="Proteomes" id="UP000298061">
    <property type="component" value="Unassembled WGS sequence"/>
</dbReference>
<dbReference type="AlphaFoldDB" id="A0A4Y9ZRI5"/>
<accession>A0A4Y9ZRI5</accession>
<dbReference type="EMBL" id="SFCI01000927">
    <property type="protein sequence ID" value="TFY77392.1"/>
    <property type="molecule type" value="Genomic_DNA"/>
</dbReference>
<evidence type="ECO:0000313" key="2">
    <source>
        <dbReference type="Proteomes" id="UP000298061"/>
    </source>
</evidence>
<organism evidence="1 2">
    <name type="scientific">Hericium alpestre</name>
    <dbReference type="NCBI Taxonomy" id="135208"/>
    <lineage>
        <taxon>Eukaryota</taxon>
        <taxon>Fungi</taxon>
        <taxon>Dikarya</taxon>
        <taxon>Basidiomycota</taxon>
        <taxon>Agaricomycotina</taxon>
        <taxon>Agaricomycetes</taxon>
        <taxon>Russulales</taxon>
        <taxon>Hericiaceae</taxon>
        <taxon>Hericium</taxon>
    </lineage>
</organism>
<gene>
    <name evidence="1" type="ORF">EWM64_g6617</name>
</gene>
<name>A0A4Y9ZRI5_9AGAM</name>
<comment type="caution">
    <text evidence="1">The sequence shown here is derived from an EMBL/GenBank/DDBJ whole genome shotgun (WGS) entry which is preliminary data.</text>
</comment>
<reference evidence="1 2" key="1">
    <citation type="submission" date="2019-02" db="EMBL/GenBank/DDBJ databases">
        <title>Genome sequencing of the rare red list fungi Hericium alpestre (H. flagellum).</title>
        <authorList>
            <person name="Buettner E."/>
            <person name="Kellner H."/>
        </authorList>
    </citation>
    <scope>NUCLEOTIDE SEQUENCE [LARGE SCALE GENOMIC DNA]</scope>
    <source>
        <strain evidence="1 2">DSM 108284</strain>
    </source>
</reference>